<comment type="caution">
    <text evidence="2">The sequence shown here is derived from an EMBL/GenBank/DDBJ whole genome shotgun (WGS) entry which is preliminary data.</text>
</comment>
<dbReference type="GO" id="GO:1901135">
    <property type="term" value="P:carbohydrate derivative metabolic process"/>
    <property type="evidence" value="ECO:0007669"/>
    <property type="project" value="InterPro"/>
</dbReference>
<organism evidence="2 3">
    <name type="scientific">Paenibacillus nasutitermitis</name>
    <dbReference type="NCBI Taxonomy" id="1652958"/>
    <lineage>
        <taxon>Bacteria</taxon>
        <taxon>Bacillati</taxon>
        <taxon>Bacillota</taxon>
        <taxon>Bacilli</taxon>
        <taxon>Bacillales</taxon>
        <taxon>Paenibacillaceae</taxon>
        <taxon>Paenibacillus</taxon>
    </lineage>
</organism>
<evidence type="ECO:0000313" key="3">
    <source>
        <dbReference type="Proteomes" id="UP000612456"/>
    </source>
</evidence>
<dbReference type="Proteomes" id="UP000612456">
    <property type="component" value="Unassembled WGS sequence"/>
</dbReference>
<dbReference type="InterPro" id="IPR046348">
    <property type="entry name" value="SIS_dom_sf"/>
</dbReference>
<reference evidence="2" key="2">
    <citation type="submission" date="2020-09" db="EMBL/GenBank/DDBJ databases">
        <authorList>
            <person name="Sun Q."/>
            <person name="Zhou Y."/>
        </authorList>
    </citation>
    <scope>NUCLEOTIDE SEQUENCE</scope>
    <source>
        <strain evidence="2">CGMCC 1.15178</strain>
    </source>
</reference>
<dbReference type="EMBL" id="BMHP01000001">
    <property type="protein sequence ID" value="GGD56329.1"/>
    <property type="molecule type" value="Genomic_DNA"/>
</dbReference>
<dbReference type="GO" id="GO:0097367">
    <property type="term" value="F:carbohydrate derivative binding"/>
    <property type="evidence" value="ECO:0007669"/>
    <property type="project" value="InterPro"/>
</dbReference>
<dbReference type="SUPFAM" id="SSF53697">
    <property type="entry name" value="SIS domain"/>
    <property type="match status" value="1"/>
</dbReference>
<proteinExistence type="predicted"/>
<dbReference type="Gene3D" id="3.40.50.10490">
    <property type="entry name" value="Glucose-6-phosphate isomerase like protein, domain 1"/>
    <property type="match status" value="1"/>
</dbReference>
<gene>
    <name evidence="2" type="ORF">GCM10010911_12560</name>
</gene>
<dbReference type="Pfam" id="PF13580">
    <property type="entry name" value="SIS_2"/>
    <property type="match status" value="1"/>
</dbReference>
<evidence type="ECO:0000313" key="2">
    <source>
        <dbReference type="EMBL" id="GGD56329.1"/>
    </source>
</evidence>
<feature type="domain" description="SIS" evidence="1">
    <location>
        <begin position="3"/>
        <end position="52"/>
    </location>
</feature>
<dbReference type="AlphaFoldDB" id="A0A917DNQ3"/>
<sequence length="52" mass="5855">MDKYYAKVTEILATVQNTQKAAMSEVSERCTKALLSDRKLFFFGSGHSHMLA</sequence>
<dbReference type="InterPro" id="IPR001347">
    <property type="entry name" value="SIS_dom"/>
</dbReference>
<protein>
    <recommendedName>
        <fullName evidence="1">SIS domain-containing protein</fullName>
    </recommendedName>
</protein>
<dbReference type="RefSeq" id="WP_188990136.1">
    <property type="nucleotide sequence ID" value="NZ_BMHP01000001.1"/>
</dbReference>
<keyword evidence="3" id="KW-1185">Reference proteome</keyword>
<accession>A0A917DNQ3</accession>
<name>A0A917DNQ3_9BACL</name>
<reference evidence="2" key="1">
    <citation type="journal article" date="2014" name="Int. J. Syst. Evol. Microbiol.">
        <title>Complete genome sequence of Corynebacterium casei LMG S-19264T (=DSM 44701T), isolated from a smear-ripened cheese.</title>
        <authorList>
            <consortium name="US DOE Joint Genome Institute (JGI-PGF)"/>
            <person name="Walter F."/>
            <person name="Albersmeier A."/>
            <person name="Kalinowski J."/>
            <person name="Ruckert C."/>
        </authorList>
    </citation>
    <scope>NUCLEOTIDE SEQUENCE</scope>
    <source>
        <strain evidence="2">CGMCC 1.15178</strain>
    </source>
</reference>
<evidence type="ECO:0000259" key="1">
    <source>
        <dbReference type="Pfam" id="PF13580"/>
    </source>
</evidence>